<dbReference type="AlphaFoldDB" id="A0A8J5M532"/>
<dbReference type="GO" id="GO:0010073">
    <property type="term" value="P:meristem maintenance"/>
    <property type="evidence" value="ECO:0007669"/>
    <property type="project" value="InterPro"/>
</dbReference>
<accession>A0A8J5M532</accession>
<dbReference type="Proteomes" id="UP000734854">
    <property type="component" value="Unassembled WGS sequence"/>
</dbReference>
<proteinExistence type="predicted"/>
<sequence length="373" mass="43083">MSVAGFLGVFQFGYRRIDGALITALLERWRPETHSFHMPEGEMTVTLQDVAVLLGLPIHGSAISGRANVDIYDYCLSQILGPLLLLQLWAWERFTQCRPIIRGGIEHTPMLPLGTRWAGKKEARQSPRFTLQGWRYEFDVQTHHQISWEPYAQFIHQLDPICLSGQDIWTARVPLICFNVVEWYYPDRVRRQFGWLQFIPVPPFRHCGYHSTSQKEKYEVDWRVEWAKEINIWNNRQQFAVHSRGPRTRQPRQRYVDPPRMSCDSIYEPPVWRDLSMQAGSSSFTQARTSFGGYPTSGGFGHYSNPQSSSEPFPDISSMRSHLSEANDDDPQEGNHGDDEEAGNDAHNDAIVQQSHEQNMGGRIPFLRRFLPH</sequence>
<dbReference type="PANTHER" id="PTHR46033:SF8">
    <property type="entry name" value="PROTEIN MAINTENANCE OF MERISTEMS-LIKE"/>
    <property type="match status" value="1"/>
</dbReference>
<dbReference type="PANTHER" id="PTHR46033">
    <property type="entry name" value="PROTEIN MAIN-LIKE 2"/>
    <property type="match status" value="1"/>
</dbReference>
<evidence type="ECO:0000259" key="2">
    <source>
        <dbReference type="Pfam" id="PF10536"/>
    </source>
</evidence>
<feature type="region of interest" description="Disordered" evidence="1">
    <location>
        <begin position="298"/>
        <end position="373"/>
    </location>
</feature>
<evidence type="ECO:0000256" key="1">
    <source>
        <dbReference type="SAM" id="MobiDB-lite"/>
    </source>
</evidence>
<feature type="domain" description="Aminotransferase-like plant mobile" evidence="2">
    <location>
        <begin position="6"/>
        <end position="66"/>
    </location>
</feature>
<feature type="domain" description="Aminotransferase-like plant mobile" evidence="2">
    <location>
        <begin position="77"/>
        <end position="248"/>
    </location>
</feature>
<feature type="region of interest" description="Disordered" evidence="1">
    <location>
        <begin position="241"/>
        <end position="261"/>
    </location>
</feature>
<comment type="caution">
    <text evidence="3">The sequence shown here is derived from an EMBL/GenBank/DDBJ whole genome shotgun (WGS) entry which is preliminary data.</text>
</comment>
<protein>
    <recommendedName>
        <fullName evidence="2">Aminotransferase-like plant mobile domain-containing protein</fullName>
    </recommendedName>
</protein>
<dbReference type="EMBL" id="JACMSC010000002">
    <property type="protein sequence ID" value="KAG6532573.1"/>
    <property type="molecule type" value="Genomic_DNA"/>
</dbReference>
<evidence type="ECO:0000313" key="3">
    <source>
        <dbReference type="EMBL" id="KAG6532573.1"/>
    </source>
</evidence>
<gene>
    <name evidence="3" type="ORF">ZIOFF_006422</name>
</gene>
<name>A0A8J5M532_ZINOF</name>
<organism evidence="3 4">
    <name type="scientific">Zingiber officinale</name>
    <name type="common">Ginger</name>
    <name type="synonym">Amomum zingiber</name>
    <dbReference type="NCBI Taxonomy" id="94328"/>
    <lineage>
        <taxon>Eukaryota</taxon>
        <taxon>Viridiplantae</taxon>
        <taxon>Streptophyta</taxon>
        <taxon>Embryophyta</taxon>
        <taxon>Tracheophyta</taxon>
        <taxon>Spermatophyta</taxon>
        <taxon>Magnoliopsida</taxon>
        <taxon>Liliopsida</taxon>
        <taxon>Zingiberales</taxon>
        <taxon>Zingiberaceae</taxon>
        <taxon>Zingiber</taxon>
    </lineage>
</organism>
<dbReference type="Pfam" id="PF10536">
    <property type="entry name" value="PMD"/>
    <property type="match status" value="2"/>
</dbReference>
<reference evidence="3 4" key="1">
    <citation type="submission" date="2020-08" db="EMBL/GenBank/DDBJ databases">
        <title>Plant Genome Project.</title>
        <authorList>
            <person name="Zhang R.-G."/>
        </authorList>
    </citation>
    <scope>NUCLEOTIDE SEQUENCE [LARGE SCALE GENOMIC DNA]</scope>
    <source>
        <tissue evidence="3">Rhizome</tissue>
    </source>
</reference>
<dbReference type="InterPro" id="IPR019557">
    <property type="entry name" value="AminoTfrase-like_pln_mobile"/>
</dbReference>
<evidence type="ECO:0000313" key="4">
    <source>
        <dbReference type="Proteomes" id="UP000734854"/>
    </source>
</evidence>
<dbReference type="InterPro" id="IPR044824">
    <property type="entry name" value="MAIN-like"/>
</dbReference>
<feature type="compositionally biased region" description="Acidic residues" evidence="1">
    <location>
        <begin position="326"/>
        <end position="343"/>
    </location>
</feature>
<keyword evidence="4" id="KW-1185">Reference proteome</keyword>